<evidence type="ECO:0000256" key="2">
    <source>
        <dbReference type="ARBA" id="ARBA00022692"/>
    </source>
</evidence>
<name>A0A6A6IC80_9PLEO</name>
<evidence type="ECO:0000313" key="7">
    <source>
        <dbReference type="Proteomes" id="UP000800094"/>
    </source>
</evidence>
<accession>A0A6A6IC80</accession>
<feature type="transmembrane region" description="Helical" evidence="5">
    <location>
        <begin position="369"/>
        <end position="389"/>
    </location>
</feature>
<dbReference type="EMBL" id="ML987196">
    <property type="protein sequence ID" value="KAF2247991.1"/>
    <property type="molecule type" value="Genomic_DNA"/>
</dbReference>
<dbReference type="Gene3D" id="1.20.1250.20">
    <property type="entry name" value="MFS general substrate transporter like domains"/>
    <property type="match status" value="1"/>
</dbReference>
<dbReference type="GeneID" id="54575441"/>
<keyword evidence="7" id="KW-1185">Reference proteome</keyword>
<dbReference type="SUPFAM" id="SSF103473">
    <property type="entry name" value="MFS general substrate transporter"/>
    <property type="match status" value="1"/>
</dbReference>
<keyword evidence="4 5" id="KW-0472">Membrane</keyword>
<proteinExistence type="predicted"/>
<feature type="transmembrane region" description="Helical" evidence="5">
    <location>
        <begin position="335"/>
        <end position="362"/>
    </location>
</feature>
<evidence type="ECO:0008006" key="8">
    <source>
        <dbReference type="Google" id="ProtNLM"/>
    </source>
</evidence>
<feature type="transmembrane region" description="Helical" evidence="5">
    <location>
        <begin position="293"/>
        <end position="315"/>
    </location>
</feature>
<protein>
    <recommendedName>
        <fullName evidence="8">MFS general substrate transporter</fullName>
    </recommendedName>
</protein>
<dbReference type="InterPro" id="IPR036259">
    <property type="entry name" value="MFS_trans_sf"/>
</dbReference>
<dbReference type="InterPro" id="IPR051617">
    <property type="entry name" value="UNC-93-like_regulator"/>
</dbReference>
<feature type="transmembrane region" description="Helical" evidence="5">
    <location>
        <begin position="401"/>
        <end position="424"/>
    </location>
</feature>
<organism evidence="6 7">
    <name type="scientific">Trematosphaeria pertusa</name>
    <dbReference type="NCBI Taxonomy" id="390896"/>
    <lineage>
        <taxon>Eukaryota</taxon>
        <taxon>Fungi</taxon>
        <taxon>Dikarya</taxon>
        <taxon>Ascomycota</taxon>
        <taxon>Pezizomycotina</taxon>
        <taxon>Dothideomycetes</taxon>
        <taxon>Pleosporomycetidae</taxon>
        <taxon>Pleosporales</taxon>
        <taxon>Massarineae</taxon>
        <taxon>Trematosphaeriaceae</taxon>
        <taxon>Trematosphaeria</taxon>
    </lineage>
</organism>
<feature type="transmembrane region" description="Helical" evidence="5">
    <location>
        <begin position="173"/>
        <end position="192"/>
    </location>
</feature>
<feature type="transmembrane region" description="Helical" evidence="5">
    <location>
        <begin position="100"/>
        <end position="130"/>
    </location>
</feature>
<evidence type="ECO:0000256" key="5">
    <source>
        <dbReference type="SAM" id="Phobius"/>
    </source>
</evidence>
<evidence type="ECO:0000256" key="4">
    <source>
        <dbReference type="ARBA" id="ARBA00023136"/>
    </source>
</evidence>
<comment type="subcellular location">
    <subcellularLocation>
        <location evidence="1">Membrane</location>
        <topology evidence="1">Multi-pass membrane protein</topology>
    </subcellularLocation>
</comment>
<reference evidence="6" key="1">
    <citation type="journal article" date="2020" name="Stud. Mycol.">
        <title>101 Dothideomycetes genomes: a test case for predicting lifestyles and emergence of pathogens.</title>
        <authorList>
            <person name="Haridas S."/>
            <person name="Albert R."/>
            <person name="Binder M."/>
            <person name="Bloem J."/>
            <person name="Labutti K."/>
            <person name="Salamov A."/>
            <person name="Andreopoulos B."/>
            <person name="Baker S."/>
            <person name="Barry K."/>
            <person name="Bills G."/>
            <person name="Bluhm B."/>
            <person name="Cannon C."/>
            <person name="Castanera R."/>
            <person name="Culley D."/>
            <person name="Daum C."/>
            <person name="Ezra D."/>
            <person name="Gonzalez J."/>
            <person name="Henrissat B."/>
            <person name="Kuo A."/>
            <person name="Liang C."/>
            <person name="Lipzen A."/>
            <person name="Lutzoni F."/>
            <person name="Magnuson J."/>
            <person name="Mondo S."/>
            <person name="Nolan M."/>
            <person name="Ohm R."/>
            <person name="Pangilinan J."/>
            <person name="Park H.-J."/>
            <person name="Ramirez L."/>
            <person name="Alfaro M."/>
            <person name="Sun H."/>
            <person name="Tritt A."/>
            <person name="Yoshinaga Y."/>
            <person name="Zwiers L.-H."/>
            <person name="Turgeon B."/>
            <person name="Goodwin S."/>
            <person name="Spatafora J."/>
            <person name="Crous P."/>
            <person name="Grigoriev I."/>
        </authorList>
    </citation>
    <scope>NUCLEOTIDE SEQUENCE</scope>
    <source>
        <strain evidence="6">CBS 122368</strain>
    </source>
</reference>
<feature type="transmembrane region" description="Helical" evidence="5">
    <location>
        <begin position="142"/>
        <end position="161"/>
    </location>
</feature>
<feature type="transmembrane region" description="Helical" evidence="5">
    <location>
        <begin position="53"/>
        <end position="70"/>
    </location>
</feature>
<feature type="transmembrane region" description="Helical" evidence="5">
    <location>
        <begin position="261"/>
        <end position="281"/>
    </location>
</feature>
<feature type="transmembrane region" description="Helical" evidence="5">
    <location>
        <begin position="12"/>
        <end position="33"/>
    </location>
</feature>
<keyword evidence="2 5" id="KW-0812">Transmembrane</keyword>
<dbReference type="PANTHER" id="PTHR23294:SF59">
    <property type="entry name" value="UNC93-LIKE PROTEIN C922.05C"/>
    <property type="match status" value="1"/>
</dbReference>
<dbReference type="Proteomes" id="UP000800094">
    <property type="component" value="Unassembled WGS sequence"/>
</dbReference>
<sequence length="456" mass="49188">MASLRLNSPLVQNFLASVIVCLLPGIYVALTVLGAGGGPANATRMANISNTTLYAVYFVVGLFSGSVVTTIGPRNTFLFGSIGYPIFVGAMWYFSKTGHIWYPVFGGVVLGVTAAHLWTAAGFIAFSYATEQKKGTFISMQWGLLSAGGTIASLVAFGINYNAAVVKCPDSVYIVFIILMCSAFFVALFGIVKPADVRRDDGTAIAHYPHKGFWLEIKAQRQIFMDWRMLVLILPMFGSENAIIIFSTLNSLYFDVRTRSLNSVMFVAMQAVGALGIMPLLDSPKIGSRRTRGLVSTTTMGLVTIATWIGLLVWLDRNPLDPLSPPLWGWDDGPFGGFFALTLLLGINMVYQVVVQWIIAALTNDPETLARYAGFAKGCLAGGLCVTFATEAAGTLTQTDVTAFCFSLQGAGLVCMLAVCWFGVKHTNYGLEDAVIVPETVELDKKNDSGRCVTPQ</sequence>
<evidence type="ECO:0000256" key="1">
    <source>
        <dbReference type="ARBA" id="ARBA00004141"/>
    </source>
</evidence>
<keyword evidence="3 5" id="KW-1133">Transmembrane helix</keyword>
<gene>
    <name evidence="6" type="ORF">BU26DRAFT_325352</name>
</gene>
<feature type="transmembrane region" description="Helical" evidence="5">
    <location>
        <begin position="77"/>
        <end position="94"/>
    </location>
</feature>
<dbReference type="InterPro" id="IPR010291">
    <property type="entry name" value="Ion_channel_UNC-93"/>
</dbReference>
<dbReference type="Pfam" id="PF05978">
    <property type="entry name" value="UNC-93"/>
    <property type="match status" value="1"/>
</dbReference>
<dbReference type="PANTHER" id="PTHR23294">
    <property type="entry name" value="ET TRANSLATION PRODUCT-RELATED"/>
    <property type="match status" value="1"/>
</dbReference>
<dbReference type="OrthoDB" id="196103at2759"/>
<evidence type="ECO:0000313" key="6">
    <source>
        <dbReference type="EMBL" id="KAF2247991.1"/>
    </source>
</evidence>
<dbReference type="RefSeq" id="XP_033682995.1">
    <property type="nucleotide sequence ID" value="XM_033822111.1"/>
</dbReference>
<feature type="transmembrane region" description="Helical" evidence="5">
    <location>
        <begin position="229"/>
        <end position="249"/>
    </location>
</feature>
<dbReference type="AlphaFoldDB" id="A0A6A6IC80"/>
<dbReference type="GO" id="GO:0016020">
    <property type="term" value="C:membrane"/>
    <property type="evidence" value="ECO:0007669"/>
    <property type="project" value="UniProtKB-SubCell"/>
</dbReference>
<evidence type="ECO:0000256" key="3">
    <source>
        <dbReference type="ARBA" id="ARBA00022989"/>
    </source>
</evidence>